<evidence type="ECO:0000313" key="1">
    <source>
        <dbReference type="EMBL" id="KKL70031.1"/>
    </source>
</evidence>
<name>A0A0F9EUS2_9ZZZZ</name>
<gene>
    <name evidence="1" type="ORF">LCGC14_2108960</name>
</gene>
<proteinExistence type="predicted"/>
<comment type="caution">
    <text evidence="1">The sequence shown here is derived from an EMBL/GenBank/DDBJ whole genome shotgun (WGS) entry which is preliminary data.</text>
</comment>
<dbReference type="EMBL" id="LAZR01026015">
    <property type="protein sequence ID" value="KKL70031.1"/>
    <property type="molecule type" value="Genomic_DNA"/>
</dbReference>
<feature type="non-terminal residue" evidence="1">
    <location>
        <position position="75"/>
    </location>
</feature>
<accession>A0A0F9EUS2</accession>
<organism evidence="1">
    <name type="scientific">marine sediment metagenome</name>
    <dbReference type="NCBI Taxonomy" id="412755"/>
    <lineage>
        <taxon>unclassified sequences</taxon>
        <taxon>metagenomes</taxon>
        <taxon>ecological metagenomes</taxon>
    </lineage>
</organism>
<sequence length="75" mass="8336">MASIITHRIHPDEPCHGLYEGPKGGRWVQRVFVLRGDRIAKFETDFGPASDFPNATETIYASYGDDSVGQLQELA</sequence>
<protein>
    <submittedName>
        <fullName evidence="1">Uncharacterized protein</fullName>
    </submittedName>
</protein>
<dbReference type="AlphaFoldDB" id="A0A0F9EUS2"/>
<reference evidence="1" key="1">
    <citation type="journal article" date="2015" name="Nature">
        <title>Complex archaea that bridge the gap between prokaryotes and eukaryotes.</title>
        <authorList>
            <person name="Spang A."/>
            <person name="Saw J.H."/>
            <person name="Jorgensen S.L."/>
            <person name="Zaremba-Niedzwiedzka K."/>
            <person name="Martijn J."/>
            <person name="Lind A.E."/>
            <person name="van Eijk R."/>
            <person name="Schleper C."/>
            <person name="Guy L."/>
            <person name="Ettema T.J."/>
        </authorList>
    </citation>
    <scope>NUCLEOTIDE SEQUENCE</scope>
</reference>